<accession>A0A4V1EGF6</accession>
<reference evidence="9 10" key="1">
    <citation type="submission" date="2019-05" db="EMBL/GenBank/DDBJ databases">
        <title>Complete genome sequencing of Anaerostipes rhamnosivorans.</title>
        <authorList>
            <person name="Bui T.P.N."/>
            <person name="de Vos W.M."/>
        </authorList>
    </citation>
    <scope>NUCLEOTIDE SEQUENCE [LARGE SCALE GENOMIC DNA]</scope>
    <source>
        <strain evidence="9 10">1y2</strain>
    </source>
</reference>
<keyword evidence="3 7" id="KW-0812">Transmembrane</keyword>
<feature type="transmembrane region" description="Helical" evidence="7">
    <location>
        <begin position="112"/>
        <end position="134"/>
    </location>
</feature>
<comment type="similarity">
    <text evidence="6">Belongs to the ThrE exporter (TC 2.A.79) family.</text>
</comment>
<dbReference type="EMBL" id="CP040058">
    <property type="protein sequence ID" value="QCP35910.1"/>
    <property type="molecule type" value="Genomic_DNA"/>
</dbReference>
<dbReference type="GO" id="GO:0008233">
    <property type="term" value="F:peptidase activity"/>
    <property type="evidence" value="ECO:0007669"/>
    <property type="project" value="UniProtKB-KW"/>
</dbReference>
<keyword evidence="2" id="KW-1003">Cell membrane</keyword>
<comment type="subcellular location">
    <subcellularLocation>
        <location evidence="1">Cell membrane</location>
        <topology evidence="1">Multi-pass membrane protein</topology>
    </subcellularLocation>
</comment>
<keyword evidence="4 7" id="KW-1133">Transmembrane helix</keyword>
<evidence type="ECO:0000259" key="8">
    <source>
        <dbReference type="Pfam" id="PF06738"/>
    </source>
</evidence>
<dbReference type="OrthoDB" id="9813917at2"/>
<keyword evidence="9" id="KW-0378">Hydrolase</keyword>
<dbReference type="InterPro" id="IPR050539">
    <property type="entry name" value="ThrE_Dicarb/AminoAcid_Exp"/>
</dbReference>
<organism evidence="9 10">
    <name type="scientific">Anaerostipes rhamnosivorans</name>
    <dbReference type="NCBI Taxonomy" id="1229621"/>
    <lineage>
        <taxon>Bacteria</taxon>
        <taxon>Bacillati</taxon>
        <taxon>Bacillota</taxon>
        <taxon>Clostridia</taxon>
        <taxon>Lachnospirales</taxon>
        <taxon>Lachnospiraceae</taxon>
        <taxon>Anaerostipes</taxon>
    </lineage>
</organism>
<feature type="transmembrane region" description="Helical" evidence="7">
    <location>
        <begin position="191"/>
        <end position="209"/>
    </location>
</feature>
<keyword evidence="10" id="KW-1185">Reference proteome</keyword>
<feature type="domain" description="Threonine/serine exporter-like N-terminal" evidence="8">
    <location>
        <begin position="10"/>
        <end position="247"/>
    </location>
</feature>
<dbReference type="GO" id="GO:0005886">
    <property type="term" value="C:plasma membrane"/>
    <property type="evidence" value="ECO:0007669"/>
    <property type="project" value="UniProtKB-SubCell"/>
</dbReference>
<name>A0A4V1EGF6_9FIRM</name>
<dbReference type="GO" id="GO:0006508">
    <property type="term" value="P:proteolysis"/>
    <property type="evidence" value="ECO:0007669"/>
    <property type="project" value="UniProtKB-KW"/>
</dbReference>
<evidence type="ECO:0000256" key="7">
    <source>
        <dbReference type="SAM" id="Phobius"/>
    </source>
</evidence>
<evidence type="ECO:0000256" key="3">
    <source>
        <dbReference type="ARBA" id="ARBA00022692"/>
    </source>
</evidence>
<dbReference type="InterPro" id="IPR010619">
    <property type="entry name" value="ThrE-like_N"/>
</dbReference>
<evidence type="ECO:0000313" key="9">
    <source>
        <dbReference type="EMBL" id="QCP35910.1"/>
    </source>
</evidence>
<dbReference type="AlphaFoldDB" id="A0A4V1EGF6"/>
<dbReference type="Pfam" id="PF06738">
    <property type="entry name" value="ThrE"/>
    <property type="match status" value="1"/>
</dbReference>
<evidence type="ECO:0000256" key="1">
    <source>
        <dbReference type="ARBA" id="ARBA00004651"/>
    </source>
</evidence>
<dbReference type="Proteomes" id="UP000298653">
    <property type="component" value="Chromosome"/>
</dbReference>
<evidence type="ECO:0000256" key="5">
    <source>
        <dbReference type="ARBA" id="ARBA00023136"/>
    </source>
</evidence>
<dbReference type="PANTHER" id="PTHR34390">
    <property type="entry name" value="UPF0442 PROTEIN YJJB-RELATED"/>
    <property type="match status" value="1"/>
</dbReference>
<dbReference type="PANTHER" id="PTHR34390:SF2">
    <property type="entry name" value="SUCCINATE TRANSPORTER SUBUNIT YJJP-RELATED"/>
    <property type="match status" value="1"/>
</dbReference>
<feature type="transmembrane region" description="Helical" evidence="7">
    <location>
        <begin position="164"/>
        <end position="185"/>
    </location>
</feature>
<dbReference type="GO" id="GO:0022857">
    <property type="term" value="F:transmembrane transporter activity"/>
    <property type="evidence" value="ECO:0007669"/>
    <property type="project" value="InterPro"/>
</dbReference>
<proteinExistence type="inferred from homology"/>
<evidence type="ECO:0000313" key="10">
    <source>
        <dbReference type="Proteomes" id="UP000298653"/>
    </source>
</evidence>
<protein>
    <submittedName>
        <fullName evidence="9">Rhomboid family serine protease</fullName>
    </submittedName>
</protein>
<feature type="transmembrane region" description="Helical" evidence="7">
    <location>
        <begin position="140"/>
        <end position="157"/>
    </location>
</feature>
<evidence type="ECO:0000256" key="2">
    <source>
        <dbReference type="ARBA" id="ARBA00022475"/>
    </source>
</evidence>
<dbReference type="KEGG" id="arf:AR1Y2_2456"/>
<gene>
    <name evidence="9" type="ORF">AR1Y2_2456</name>
</gene>
<sequence length="252" mass="27449">MFLKQVLIQAMDLGKMMLISGAGVSRVEDTIERICLAYGAREVEAFTITSSIVVTVTTMDGDVFTQTKRIKYYKTDFHKLDQLNDLSRYVCREKPDISYLEDKLSKIQKERIYSLPIQCLIASLIAGTFSVFFGGGLVEGIIGAVCGAAVWWLMAGLQKLDSNIMFSDFAAAFMVASIAYLVAHLGVTRDYGTIIIGNIMLLVPGVAFVNSIRDIIGGDVMAGMIRLCEVVVTAVFLAAGSFTALVLWGGIL</sequence>
<evidence type="ECO:0000256" key="4">
    <source>
        <dbReference type="ARBA" id="ARBA00022989"/>
    </source>
</evidence>
<dbReference type="RefSeq" id="WP_137329209.1">
    <property type="nucleotide sequence ID" value="NZ_CP040058.1"/>
</dbReference>
<feature type="transmembrane region" description="Helical" evidence="7">
    <location>
        <begin position="230"/>
        <end position="251"/>
    </location>
</feature>
<keyword evidence="9" id="KW-0645">Protease</keyword>
<dbReference type="GO" id="GO:0015744">
    <property type="term" value="P:succinate transport"/>
    <property type="evidence" value="ECO:0007669"/>
    <property type="project" value="TreeGrafter"/>
</dbReference>
<keyword evidence="5 7" id="KW-0472">Membrane</keyword>
<evidence type="ECO:0000256" key="6">
    <source>
        <dbReference type="ARBA" id="ARBA00034125"/>
    </source>
</evidence>